<protein>
    <submittedName>
        <fullName evidence="4">Post-GPI attachment to proteins factor 2-like</fullName>
    </submittedName>
</protein>
<accession>A0A2J7R5K7</accession>
<dbReference type="GO" id="GO:0000139">
    <property type="term" value="C:Golgi membrane"/>
    <property type="evidence" value="ECO:0007669"/>
    <property type="project" value="InterPro"/>
</dbReference>
<name>A0A2J7R5K7_9NEOP</name>
<dbReference type="PANTHER" id="PTHR12892">
    <property type="entry name" value="FGF RECEPTOR ACTIVATING PROTEIN 1"/>
    <property type="match status" value="1"/>
</dbReference>
<gene>
    <name evidence="4" type="ORF">B7P43_G10967</name>
</gene>
<evidence type="ECO:0000313" key="4">
    <source>
        <dbReference type="EMBL" id="PNF36117.1"/>
    </source>
</evidence>
<proteinExistence type="predicted"/>
<feature type="transmembrane region" description="Helical" evidence="1">
    <location>
        <begin position="242"/>
        <end position="259"/>
    </location>
</feature>
<dbReference type="InParanoid" id="A0A2J7R5K7"/>
<feature type="transmembrane region" description="Helical" evidence="1">
    <location>
        <begin position="173"/>
        <end position="191"/>
    </location>
</feature>
<dbReference type="Proteomes" id="UP000235965">
    <property type="component" value="Unassembled WGS sequence"/>
</dbReference>
<dbReference type="Pfam" id="PF10277">
    <property type="entry name" value="Frag1"/>
    <property type="match status" value="1"/>
</dbReference>
<dbReference type="AlphaFoldDB" id="A0A2J7R5K7"/>
<dbReference type="GO" id="GO:0005789">
    <property type="term" value="C:endoplasmic reticulum membrane"/>
    <property type="evidence" value="ECO:0007669"/>
    <property type="project" value="TreeGrafter"/>
</dbReference>
<keyword evidence="1" id="KW-0472">Membrane</keyword>
<evidence type="ECO:0000259" key="3">
    <source>
        <dbReference type="Pfam" id="PF10277"/>
    </source>
</evidence>
<keyword evidence="1" id="KW-1133">Transmembrane helix</keyword>
<keyword evidence="5" id="KW-1185">Reference proteome</keyword>
<dbReference type="InterPro" id="IPR019402">
    <property type="entry name" value="CWH43_N"/>
</dbReference>
<feature type="transmembrane region" description="Helical" evidence="1">
    <location>
        <begin position="203"/>
        <end position="222"/>
    </location>
</feature>
<dbReference type="OrthoDB" id="68581at2759"/>
<dbReference type="STRING" id="105785.A0A2J7R5K7"/>
<dbReference type="PANTHER" id="PTHR12892:SF17">
    <property type="entry name" value="POST-GPI ATTACHMENT TO PROTEINS FACTOR 2-LIKE"/>
    <property type="match status" value="1"/>
</dbReference>
<reference evidence="4 5" key="1">
    <citation type="submission" date="2017-12" db="EMBL/GenBank/DDBJ databases">
        <title>Hemimetabolous genomes reveal molecular basis of termite eusociality.</title>
        <authorList>
            <person name="Harrison M.C."/>
            <person name="Jongepier E."/>
            <person name="Robertson H.M."/>
            <person name="Arning N."/>
            <person name="Bitard-Feildel T."/>
            <person name="Chao H."/>
            <person name="Childers C.P."/>
            <person name="Dinh H."/>
            <person name="Doddapaneni H."/>
            <person name="Dugan S."/>
            <person name="Gowin J."/>
            <person name="Greiner C."/>
            <person name="Han Y."/>
            <person name="Hu H."/>
            <person name="Hughes D.S.T."/>
            <person name="Huylmans A.-K."/>
            <person name="Kemena C."/>
            <person name="Kremer L.P.M."/>
            <person name="Lee S.L."/>
            <person name="Lopez-Ezquerra A."/>
            <person name="Mallet L."/>
            <person name="Monroy-Kuhn J.M."/>
            <person name="Moser A."/>
            <person name="Murali S.C."/>
            <person name="Muzny D.M."/>
            <person name="Otani S."/>
            <person name="Piulachs M.-D."/>
            <person name="Poelchau M."/>
            <person name="Qu J."/>
            <person name="Schaub F."/>
            <person name="Wada-Katsumata A."/>
            <person name="Worley K.C."/>
            <person name="Xie Q."/>
            <person name="Ylla G."/>
            <person name="Poulsen M."/>
            <person name="Gibbs R.A."/>
            <person name="Schal C."/>
            <person name="Richards S."/>
            <person name="Belles X."/>
            <person name="Korb J."/>
            <person name="Bornberg-Bauer E."/>
        </authorList>
    </citation>
    <scope>NUCLEOTIDE SEQUENCE [LARGE SCALE GENOMIC DNA]</scope>
    <source>
        <tissue evidence="4">Whole body</tissue>
    </source>
</reference>
<evidence type="ECO:0000313" key="5">
    <source>
        <dbReference type="Proteomes" id="UP000235965"/>
    </source>
</evidence>
<dbReference type="FunCoup" id="A0A2J7R5K7">
    <property type="interactions" value="27"/>
</dbReference>
<keyword evidence="1" id="KW-0812">Transmembrane</keyword>
<comment type="caution">
    <text evidence="4">The sequence shown here is derived from an EMBL/GenBank/DDBJ whole genome shotgun (WGS) entry which is preliminary data.</text>
</comment>
<dbReference type="EMBL" id="NEVH01006991">
    <property type="protein sequence ID" value="PNF36117.1"/>
    <property type="molecule type" value="Genomic_DNA"/>
</dbReference>
<evidence type="ECO:0000256" key="2">
    <source>
        <dbReference type="SAM" id="SignalP"/>
    </source>
</evidence>
<feature type="signal peptide" evidence="2">
    <location>
        <begin position="1"/>
        <end position="26"/>
    </location>
</feature>
<dbReference type="GO" id="GO:0006506">
    <property type="term" value="P:GPI anchor biosynthetic process"/>
    <property type="evidence" value="ECO:0007669"/>
    <property type="project" value="TreeGrafter"/>
</dbReference>
<evidence type="ECO:0000256" key="1">
    <source>
        <dbReference type="SAM" id="Phobius"/>
    </source>
</evidence>
<feature type="chain" id="PRO_5014387814" evidence="2">
    <location>
        <begin position="27"/>
        <end position="329"/>
    </location>
</feature>
<dbReference type="InterPro" id="IPR039545">
    <property type="entry name" value="PGAP2"/>
</dbReference>
<keyword evidence="2" id="KW-0732">Signal</keyword>
<feature type="domain" description="CWH43-like N-terminal" evidence="3">
    <location>
        <begin position="107"/>
        <end position="297"/>
    </location>
</feature>
<organism evidence="4 5">
    <name type="scientific">Cryptotermes secundus</name>
    <dbReference type="NCBI Taxonomy" id="105785"/>
    <lineage>
        <taxon>Eukaryota</taxon>
        <taxon>Metazoa</taxon>
        <taxon>Ecdysozoa</taxon>
        <taxon>Arthropoda</taxon>
        <taxon>Hexapoda</taxon>
        <taxon>Insecta</taxon>
        <taxon>Pterygota</taxon>
        <taxon>Neoptera</taxon>
        <taxon>Polyneoptera</taxon>
        <taxon>Dictyoptera</taxon>
        <taxon>Blattodea</taxon>
        <taxon>Blattoidea</taxon>
        <taxon>Termitoidae</taxon>
        <taxon>Kalotermitidae</taxon>
        <taxon>Cryptotermitinae</taxon>
        <taxon>Cryptotermes</taxon>
    </lineage>
</organism>
<sequence>MLPLHGLSFGFWLVVVTPSLISGGDAVQKLVTFSLKLVQQVLTDFHSMSFVVLYKHPRDPPGRNFAIIQLPQHLFKYITADIKPCRQFPGHYPPICTDELIEALFIVYNVIPSISAITGVSPQRYLWRVCVAFHIGPRIIIASMYRTYYHSLLSSQSPGPNHPGSRGYRLLNVAYWLSLVEIAALCGVTYISNRENYPVHEKIFMVFMFGSLSYMLATIKVFRLVKPNMSDTERNSYLIKKGLFATSIVSTVGLCIFFLKHRLLCHDMAFSWFSFCEYLIASANMAFHMTVVLDFPTEQLIVAQGSPGMVLVSSTTATQQQQEHHWKSE</sequence>